<evidence type="ECO:0008006" key="4">
    <source>
        <dbReference type="Google" id="ProtNLM"/>
    </source>
</evidence>
<dbReference type="KEGG" id="tti:THITH_11580"/>
<evidence type="ECO:0000256" key="1">
    <source>
        <dbReference type="SAM" id="Phobius"/>
    </source>
</evidence>
<keyword evidence="1" id="KW-0812">Transmembrane</keyword>
<dbReference type="AlphaFoldDB" id="W0DTA0"/>
<sequence length="76" mass="8390">MQKWVSVLWPSFVMSAVATTIVFLFLSPAQLAQSGGPALTTLGYYSVTFLFLWATTAGTTLISHFFQRPPESFNPD</sequence>
<proteinExistence type="predicted"/>
<protein>
    <recommendedName>
        <fullName evidence="4">Transmembrane protein</fullName>
    </recommendedName>
</protein>
<evidence type="ECO:0000313" key="3">
    <source>
        <dbReference type="Proteomes" id="UP000005289"/>
    </source>
</evidence>
<gene>
    <name evidence="2" type="ORF">THITH_11580</name>
</gene>
<feature type="transmembrane region" description="Helical" evidence="1">
    <location>
        <begin position="44"/>
        <end position="66"/>
    </location>
</feature>
<dbReference type="Proteomes" id="UP000005289">
    <property type="component" value="Chromosome"/>
</dbReference>
<name>W0DTA0_9GAMM</name>
<keyword evidence="1" id="KW-0472">Membrane</keyword>
<dbReference type="EMBL" id="CP007029">
    <property type="protein sequence ID" value="AHF00184.1"/>
    <property type="molecule type" value="Genomic_DNA"/>
</dbReference>
<keyword evidence="1" id="KW-1133">Transmembrane helix</keyword>
<evidence type="ECO:0000313" key="2">
    <source>
        <dbReference type="EMBL" id="AHF00184.1"/>
    </source>
</evidence>
<dbReference type="HOGENOM" id="CLU_173226_1_0_6"/>
<dbReference type="RefSeq" id="WP_025367505.1">
    <property type="nucleotide sequence ID" value="NZ_CP007029.1"/>
</dbReference>
<keyword evidence="3" id="KW-1185">Reference proteome</keyword>
<dbReference type="STRING" id="713585.THITH_11580"/>
<accession>W0DTA0</accession>
<dbReference type="OrthoDB" id="6197657at2"/>
<reference evidence="2 3" key="1">
    <citation type="submission" date="2013-12" db="EMBL/GenBank/DDBJ databases">
        <authorList>
            <consortium name="DOE Joint Genome Institute"/>
            <person name="Muyzer G."/>
            <person name="Huntemann M."/>
            <person name="Han J."/>
            <person name="Chen A."/>
            <person name="Kyrpides N."/>
            <person name="Mavromatis K."/>
            <person name="Markowitz V."/>
            <person name="Palaniappan K."/>
            <person name="Ivanova N."/>
            <person name="Schaumberg A."/>
            <person name="Pati A."/>
            <person name="Liolios K."/>
            <person name="Nordberg H.P."/>
            <person name="Cantor M.N."/>
            <person name="Hua S.X."/>
            <person name="Woyke T."/>
        </authorList>
    </citation>
    <scope>NUCLEOTIDE SEQUENCE [LARGE SCALE GENOMIC DNA]</scope>
    <source>
        <strain evidence="2 3">ARh 1</strain>
    </source>
</reference>
<organism evidence="2 3">
    <name type="scientific">Thioalkalivibrio paradoxus ARh 1</name>
    <dbReference type="NCBI Taxonomy" id="713585"/>
    <lineage>
        <taxon>Bacteria</taxon>
        <taxon>Pseudomonadati</taxon>
        <taxon>Pseudomonadota</taxon>
        <taxon>Gammaproteobacteria</taxon>
        <taxon>Chromatiales</taxon>
        <taxon>Ectothiorhodospiraceae</taxon>
        <taxon>Thioalkalivibrio</taxon>
    </lineage>
</organism>